<evidence type="ECO:0000313" key="2">
    <source>
        <dbReference type="EMBL" id="DAD21857.1"/>
    </source>
</evidence>
<dbReference type="EMBL" id="DUZY01000001">
    <property type="protein sequence ID" value="DAD21857.1"/>
    <property type="molecule type" value="Genomic_DNA"/>
</dbReference>
<dbReference type="Proteomes" id="UP000607653">
    <property type="component" value="Unassembled WGS sequence"/>
</dbReference>
<sequence length="54" mass="5813">MNLLHHSNVDTFIVFRSCTPLLPCPSKLTFAILVIIFGGAVGYVVTDSAFTLTA</sequence>
<keyword evidence="1" id="KW-0472">Membrane</keyword>
<evidence type="ECO:0000313" key="3">
    <source>
        <dbReference type="Proteomes" id="UP000607653"/>
    </source>
</evidence>
<protein>
    <submittedName>
        <fullName evidence="2">Uncharacterized protein</fullName>
    </submittedName>
</protein>
<gene>
    <name evidence="2" type="ORF">HUJ06_023320</name>
</gene>
<keyword evidence="1" id="KW-1133">Transmembrane helix</keyword>
<keyword evidence="3" id="KW-1185">Reference proteome</keyword>
<accession>A0A822XNK5</accession>
<evidence type="ECO:0000256" key="1">
    <source>
        <dbReference type="SAM" id="Phobius"/>
    </source>
</evidence>
<feature type="transmembrane region" description="Helical" evidence="1">
    <location>
        <begin position="30"/>
        <end position="52"/>
    </location>
</feature>
<comment type="caution">
    <text evidence="2">The sequence shown here is derived from an EMBL/GenBank/DDBJ whole genome shotgun (WGS) entry which is preliminary data.</text>
</comment>
<organism evidence="2 3">
    <name type="scientific">Nelumbo nucifera</name>
    <name type="common">Sacred lotus</name>
    <dbReference type="NCBI Taxonomy" id="4432"/>
    <lineage>
        <taxon>Eukaryota</taxon>
        <taxon>Viridiplantae</taxon>
        <taxon>Streptophyta</taxon>
        <taxon>Embryophyta</taxon>
        <taxon>Tracheophyta</taxon>
        <taxon>Spermatophyta</taxon>
        <taxon>Magnoliopsida</taxon>
        <taxon>Proteales</taxon>
        <taxon>Nelumbonaceae</taxon>
        <taxon>Nelumbo</taxon>
    </lineage>
</organism>
<reference evidence="2 3" key="1">
    <citation type="journal article" date="2020" name="Mol. Biol. Evol.">
        <title>Distinct Expression and Methylation Patterns for Genes with Different Fates following a Single Whole-Genome Duplication in Flowering Plants.</title>
        <authorList>
            <person name="Shi T."/>
            <person name="Rahmani R.S."/>
            <person name="Gugger P.F."/>
            <person name="Wang M."/>
            <person name="Li H."/>
            <person name="Zhang Y."/>
            <person name="Li Z."/>
            <person name="Wang Q."/>
            <person name="Van de Peer Y."/>
            <person name="Marchal K."/>
            <person name="Chen J."/>
        </authorList>
    </citation>
    <scope>NUCLEOTIDE SEQUENCE [LARGE SCALE GENOMIC DNA]</scope>
    <source>
        <tissue evidence="2">Leaf</tissue>
    </source>
</reference>
<name>A0A822XNK5_NELNU</name>
<dbReference type="AlphaFoldDB" id="A0A822XNK5"/>
<keyword evidence="1" id="KW-0812">Transmembrane</keyword>
<proteinExistence type="predicted"/>